<evidence type="ECO:0000313" key="2">
    <source>
        <dbReference type="EMBL" id="MEY8244232.1"/>
    </source>
</evidence>
<gene>
    <name evidence="2" type="ORF">AAK873_01215</name>
</gene>
<dbReference type="PANTHER" id="PTHR37832:SF1">
    <property type="entry name" value="STRESS-RESPONSE A_B BARREL DOMAIN-CONTAINING PROTEIN"/>
    <property type="match status" value="1"/>
</dbReference>
<name>A0ABV4CS77_9BACT</name>
<dbReference type="EMBL" id="JBCLPP010000002">
    <property type="protein sequence ID" value="MEY8244232.1"/>
    <property type="molecule type" value="Genomic_DNA"/>
</dbReference>
<reference evidence="2 3" key="1">
    <citation type="submission" date="2024-03" db="EMBL/GenBank/DDBJ databases">
        <title>Mouse gut bacterial collection (mGBC) of GemPharmatech.</title>
        <authorList>
            <person name="He Y."/>
            <person name="Dong L."/>
            <person name="Wu D."/>
            <person name="Gao X."/>
            <person name="Lin Z."/>
        </authorList>
    </citation>
    <scope>NUCLEOTIDE SEQUENCE [LARGE SCALE GENOMIC DNA]</scope>
    <source>
        <strain evidence="2 3">54-13</strain>
    </source>
</reference>
<dbReference type="Pfam" id="PF07876">
    <property type="entry name" value="Dabb"/>
    <property type="match status" value="1"/>
</dbReference>
<dbReference type="SUPFAM" id="SSF54909">
    <property type="entry name" value="Dimeric alpha+beta barrel"/>
    <property type="match status" value="1"/>
</dbReference>
<dbReference type="PROSITE" id="PS51502">
    <property type="entry name" value="S_R_A_B_BARREL"/>
    <property type="match status" value="1"/>
</dbReference>
<organism evidence="2 3">
    <name type="scientific">Heminiphilus faecis</name>
    <dbReference type="NCBI Taxonomy" id="2601703"/>
    <lineage>
        <taxon>Bacteria</taxon>
        <taxon>Pseudomonadati</taxon>
        <taxon>Bacteroidota</taxon>
        <taxon>Bacteroidia</taxon>
        <taxon>Bacteroidales</taxon>
        <taxon>Muribaculaceae</taxon>
        <taxon>Heminiphilus</taxon>
    </lineage>
</organism>
<evidence type="ECO:0000259" key="1">
    <source>
        <dbReference type="PROSITE" id="PS51502"/>
    </source>
</evidence>
<sequence length="97" mass="10498">MVKHIVTFKLEGTSEERRKVAESFKSALLALPSSIDVLQSMEVGINDNEAEDWDVVLTAIVPTMADVAVYANHPAHVAAASLLAGHKSARACVDYEF</sequence>
<comment type="caution">
    <text evidence="2">The sequence shown here is derived from an EMBL/GenBank/DDBJ whole genome shotgun (WGS) entry which is preliminary data.</text>
</comment>
<dbReference type="InterPro" id="IPR013097">
    <property type="entry name" value="Dabb"/>
</dbReference>
<protein>
    <submittedName>
        <fullName evidence="2">Dabb family protein</fullName>
    </submittedName>
</protein>
<dbReference type="PANTHER" id="PTHR37832">
    <property type="entry name" value="BLL2683 PROTEIN"/>
    <property type="match status" value="1"/>
</dbReference>
<keyword evidence="3" id="KW-1185">Reference proteome</keyword>
<accession>A0ABV4CS77</accession>
<dbReference type="Gene3D" id="3.30.70.100">
    <property type="match status" value="1"/>
</dbReference>
<feature type="domain" description="Stress-response A/B barrel" evidence="1">
    <location>
        <begin position="2"/>
        <end position="95"/>
    </location>
</feature>
<dbReference type="SMART" id="SM00886">
    <property type="entry name" value="Dabb"/>
    <property type="match status" value="1"/>
</dbReference>
<dbReference type="Proteomes" id="UP001565200">
    <property type="component" value="Unassembled WGS sequence"/>
</dbReference>
<proteinExistence type="predicted"/>
<evidence type="ECO:0000313" key="3">
    <source>
        <dbReference type="Proteomes" id="UP001565200"/>
    </source>
</evidence>
<dbReference type="RefSeq" id="WP_148464021.1">
    <property type="nucleotide sequence ID" value="NZ_JBCLPP010000002.1"/>
</dbReference>
<dbReference type="InterPro" id="IPR011008">
    <property type="entry name" value="Dimeric_a/b-barrel"/>
</dbReference>